<evidence type="ECO:0000313" key="22">
    <source>
        <dbReference type="Proteomes" id="UP000694542"/>
    </source>
</evidence>
<dbReference type="AlphaFoldDB" id="A0A8C0TK37"/>
<evidence type="ECO:0000313" key="20">
    <source>
        <dbReference type="Ensembl" id="ENSCAFP00040038464.1"/>
    </source>
</evidence>
<keyword evidence="9" id="KW-0547">Nucleotide-binding</keyword>
<comment type="similarity">
    <text evidence="2">Belongs to the class-II aminoacyl-tRNA synthetase family. Phe-tRNA synthetase alpha subunit type 2 subfamily.</text>
</comment>
<dbReference type="GO" id="GO:0004826">
    <property type="term" value="F:phenylalanine-tRNA ligase activity"/>
    <property type="evidence" value="ECO:0007669"/>
    <property type="project" value="UniProtKB-EC"/>
</dbReference>
<dbReference type="SUPFAM" id="SSF46785">
    <property type="entry name" value="Winged helix' DNA-binding domain"/>
    <property type="match status" value="1"/>
</dbReference>
<keyword evidence="11" id="KW-0460">Magnesium</keyword>
<dbReference type="Proteomes" id="UP000694542">
    <property type="component" value="Chromosome 20"/>
</dbReference>
<dbReference type="GO" id="GO:0046872">
    <property type="term" value="F:metal ion binding"/>
    <property type="evidence" value="ECO:0007669"/>
    <property type="project" value="UniProtKB-KW"/>
</dbReference>
<dbReference type="Pfam" id="PF18552">
    <property type="entry name" value="PheRS_DBD1"/>
    <property type="match status" value="1"/>
</dbReference>
<dbReference type="PANTHER" id="PTHR11538:SF40">
    <property type="entry name" value="PHENYLALANINE--TRNA LIGASE ALPHA SUBUNIT"/>
    <property type="match status" value="1"/>
</dbReference>
<dbReference type="InterPro" id="IPR040725">
    <property type="entry name" value="PheRS_DBD3"/>
</dbReference>
<dbReference type="FunFam" id="3.30.1370.240:FF:000002">
    <property type="entry name" value="phenylalanine--tRNA ligase alpha subunit"/>
    <property type="match status" value="1"/>
</dbReference>
<protein>
    <recommendedName>
        <fullName evidence="4">Phenylalanine--tRNA ligase alpha subunit</fullName>
        <ecNumber evidence="3">6.1.1.20</ecNumber>
    </recommendedName>
    <alternativeName>
        <fullName evidence="15">Phenylalanyl-tRNA synthetase alpha subunit</fullName>
    </alternativeName>
</protein>
<feature type="region of interest" description="Disordered" evidence="17">
    <location>
        <begin position="434"/>
        <end position="453"/>
    </location>
</feature>
<accession>A0A8C0TK37</accession>
<sequence>MADGPVAEVLLRQLEAADGGLDSAELAAELGVDHQAVVGAVKSLQALGEIIEAELRSTKRWELTAEGEEIAREGSHEARVFHSIPREGLAQSELMRLPSGKVGFSKAMSNKWIRVDKSAADGPRVFRVVDSVEDEVQRRLQLVQGGQAEKLGEKERSELRKRKLLTEVTLKTYWVSKGSTFSTNISKQETELSPEMISSGSWRDRPFKPYNFLARGVLPDSGHLHPLLKVRTQFRQIFLEMGFTEMPTDNFIESSFWNFDALFQPQQHPARDQHDTFFLRGTNTTGSWKRPGKTYCARTPRLPAPVLSTAWPRRCSSAWAVGEAGGCPNDLLTSQAWPTCHPQKPFTPAKYFSIDRVFRNETLDATHLAEFHQIEGVVADHGLTLGHLMGILREFFTKLGRQAGCGGRSSGATARGPAARLILHSSACPPASPAQVSPSCASSRPTTPTRSPAWRCSATTKVRVEPGNGVGRGVSAFPQLSLGPCHCQAHPPRSLPDPASSTHLCPTFYHPYRSEEVGRSREFWALPPRDAVAHGAP</sequence>
<keyword evidence="14" id="KW-0030">Aminoacyl-tRNA synthetase</keyword>
<dbReference type="Gene3D" id="1.10.10.2320">
    <property type="match status" value="1"/>
</dbReference>
<dbReference type="InterPro" id="IPR040586">
    <property type="entry name" value="PheRS_DBD2"/>
</dbReference>
<keyword evidence="7" id="KW-0436">Ligase</keyword>
<evidence type="ECO:0000313" key="21">
    <source>
        <dbReference type="Proteomes" id="UP000002254"/>
    </source>
</evidence>
<reference evidence="20" key="3">
    <citation type="submission" date="2025-05" db="UniProtKB">
        <authorList>
            <consortium name="Ensembl"/>
        </authorList>
    </citation>
    <scope>IDENTIFICATION</scope>
</reference>
<dbReference type="GO" id="GO:0006432">
    <property type="term" value="P:phenylalanyl-tRNA aminoacylation"/>
    <property type="evidence" value="ECO:0007669"/>
    <property type="project" value="Ensembl"/>
</dbReference>
<evidence type="ECO:0000256" key="2">
    <source>
        <dbReference type="ARBA" id="ARBA00006703"/>
    </source>
</evidence>
<dbReference type="Ensembl" id="ENSCAFT00040044059.1">
    <property type="protein sequence ID" value="ENSCAFP00040038464.1"/>
    <property type="gene ID" value="ENSCAFG00040023619.1"/>
</dbReference>
<dbReference type="PANTHER" id="PTHR11538">
    <property type="entry name" value="PHENYLALANYL-TRNA SYNTHETASE"/>
    <property type="match status" value="1"/>
</dbReference>
<dbReference type="Gene3D" id="3.30.930.10">
    <property type="entry name" value="Bira Bifunctional Protein, Domain 2"/>
    <property type="match status" value="1"/>
</dbReference>
<dbReference type="GO" id="GO:0000049">
    <property type="term" value="F:tRNA binding"/>
    <property type="evidence" value="ECO:0007669"/>
    <property type="project" value="InterPro"/>
</dbReference>
<evidence type="ECO:0000256" key="12">
    <source>
        <dbReference type="ARBA" id="ARBA00022917"/>
    </source>
</evidence>
<comment type="subcellular location">
    <subcellularLocation>
        <location evidence="1">Cytoplasm</location>
    </subcellularLocation>
</comment>
<feature type="domain" description="Aminoacyl-transfer RNA synthetases class-II family profile" evidence="18">
    <location>
        <begin position="348"/>
        <end position="454"/>
    </location>
</feature>
<dbReference type="PROSITE" id="PS50862">
    <property type="entry name" value="AA_TRNA_LIGASE_II"/>
    <property type="match status" value="1"/>
</dbReference>
<gene>
    <name evidence="20" type="primary">FARSA</name>
</gene>
<dbReference type="Gene3D" id="1.10.10.2330">
    <property type="match status" value="1"/>
</dbReference>
<organism evidence="20 22">
    <name type="scientific">Canis lupus familiaris</name>
    <name type="common">Dog</name>
    <name type="synonym">Canis familiaris</name>
    <dbReference type="NCBI Taxonomy" id="9615"/>
    <lineage>
        <taxon>Eukaryota</taxon>
        <taxon>Metazoa</taxon>
        <taxon>Chordata</taxon>
        <taxon>Craniata</taxon>
        <taxon>Vertebrata</taxon>
        <taxon>Euteleostomi</taxon>
        <taxon>Mammalia</taxon>
        <taxon>Eutheria</taxon>
        <taxon>Laurasiatheria</taxon>
        <taxon>Carnivora</taxon>
        <taxon>Caniformia</taxon>
        <taxon>Canidae</taxon>
        <taxon>Canis</taxon>
    </lineage>
</organism>
<dbReference type="GO" id="GO:0009328">
    <property type="term" value="C:phenylalanine-tRNA ligase complex"/>
    <property type="evidence" value="ECO:0007669"/>
    <property type="project" value="Ensembl"/>
</dbReference>
<keyword evidence="5" id="KW-0963">Cytoplasm</keyword>
<proteinExistence type="inferred from homology"/>
<evidence type="ECO:0000256" key="9">
    <source>
        <dbReference type="ARBA" id="ARBA00022741"/>
    </source>
</evidence>
<dbReference type="GO" id="GO:0051290">
    <property type="term" value="P:protein heterotetramerization"/>
    <property type="evidence" value="ECO:0007669"/>
    <property type="project" value="Ensembl"/>
</dbReference>
<dbReference type="Proteomes" id="UP000002254">
    <property type="component" value="Chromosome 20"/>
</dbReference>
<dbReference type="GO" id="GO:0005524">
    <property type="term" value="F:ATP binding"/>
    <property type="evidence" value="ECO:0007669"/>
    <property type="project" value="UniProtKB-KW"/>
</dbReference>
<dbReference type="InterPro" id="IPR002319">
    <property type="entry name" value="Phenylalanyl-tRNA_Synthase"/>
</dbReference>
<keyword evidence="6" id="KW-0597">Phosphoprotein</keyword>
<dbReference type="SUPFAM" id="SSF55681">
    <property type="entry name" value="Class II aaRS and biotin synthetases"/>
    <property type="match status" value="1"/>
</dbReference>
<feature type="compositionally biased region" description="Polar residues" evidence="17">
    <location>
        <begin position="434"/>
        <end position="450"/>
    </location>
</feature>
<dbReference type="FunFam" id="1.10.10.2330:FF:000001">
    <property type="entry name" value="phenylalanine--tRNA ligase alpha subunit"/>
    <property type="match status" value="1"/>
</dbReference>
<evidence type="ECO:0000256" key="4">
    <source>
        <dbReference type="ARBA" id="ARBA00015409"/>
    </source>
</evidence>
<dbReference type="Pfam" id="PF18554">
    <property type="entry name" value="PheRS_DBD2"/>
    <property type="match status" value="1"/>
</dbReference>
<comment type="subunit">
    <text evidence="16">Heterotetramer; dimer of two heterodimers formed by FARSA and FARSB.</text>
</comment>
<dbReference type="InterPro" id="IPR036390">
    <property type="entry name" value="WH_DNA-bd_sf"/>
</dbReference>
<evidence type="ECO:0000256" key="10">
    <source>
        <dbReference type="ARBA" id="ARBA00022840"/>
    </source>
</evidence>
<keyword evidence="13" id="KW-0007">Acetylation</keyword>
<dbReference type="Pfam" id="PF01409">
    <property type="entry name" value="tRNA-synt_2d"/>
    <property type="match status" value="1"/>
</dbReference>
<evidence type="ECO:0000256" key="16">
    <source>
        <dbReference type="ARBA" id="ARBA00066021"/>
    </source>
</evidence>
<evidence type="ECO:0000256" key="3">
    <source>
        <dbReference type="ARBA" id="ARBA00012814"/>
    </source>
</evidence>
<reference evidence="19 21" key="1">
    <citation type="journal article" date="2005" name="Nature">
        <title>Genome sequence, comparative analysis and haplotype structure of the domestic dog.</title>
        <authorList>
            <consortium name="Broad Sequencing Platform"/>
            <person name="Lindblad-Toh K."/>
            <person name="Wade C.M."/>
            <person name="Mikkelsen T.S."/>
            <person name="Karlsson E.K."/>
            <person name="Jaffe D.B."/>
            <person name="Kamal M."/>
            <person name="Clamp M."/>
            <person name="Chang J.L."/>
            <person name="Kulbokas E.J. III"/>
            <person name="Zody M.C."/>
            <person name="Mauceli E."/>
            <person name="Xie X."/>
            <person name="Breen M."/>
            <person name="Wayne R.K."/>
            <person name="Ostrander E.A."/>
            <person name="Ponting C.P."/>
            <person name="Galibert F."/>
            <person name="Smith D.R."/>
            <person name="DeJong P.J."/>
            <person name="Kirkness E."/>
            <person name="Alvarez P."/>
            <person name="Biagi T."/>
            <person name="Brockman W."/>
            <person name="Butler J."/>
            <person name="Chin C.W."/>
            <person name="Cook A."/>
            <person name="Cuff J."/>
            <person name="Daly M.J."/>
            <person name="DeCaprio D."/>
            <person name="Gnerre S."/>
            <person name="Grabherr M."/>
            <person name="Kellis M."/>
            <person name="Kleber M."/>
            <person name="Bardeleben C."/>
            <person name="Goodstadt L."/>
            <person name="Heger A."/>
            <person name="Hitte C."/>
            <person name="Kim L."/>
            <person name="Koepfli K.P."/>
            <person name="Parker H.G."/>
            <person name="Pollinger J.P."/>
            <person name="Searle S.M."/>
            <person name="Sutter N.B."/>
            <person name="Thomas R."/>
            <person name="Webber C."/>
            <person name="Baldwin J."/>
            <person name="Abebe A."/>
            <person name="Abouelleil A."/>
            <person name="Aftuck L."/>
            <person name="Ait-Zahra M."/>
            <person name="Aldredge T."/>
            <person name="Allen N."/>
            <person name="An P."/>
            <person name="Anderson S."/>
            <person name="Antoine C."/>
            <person name="Arachchi H."/>
            <person name="Aslam A."/>
            <person name="Ayotte L."/>
            <person name="Bachantsang P."/>
            <person name="Barry A."/>
            <person name="Bayul T."/>
            <person name="Benamara M."/>
            <person name="Berlin A."/>
            <person name="Bessette D."/>
            <person name="Blitshteyn B."/>
            <person name="Bloom T."/>
            <person name="Blye J."/>
            <person name="Boguslavskiy L."/>
            <person name="Bonnet C."/>
            <person name="Boukhgalter B."/>
            <person name="Brown A."/>
            <person name="Cahill P."/>
            <person name="Calixte N."/>
            <person name="Camarata J."/>
            <person name="Cheshatsang Y."/>
            <person name="Chu J."/>
            <person name="Citroen M."/>
            <person name="Collymore A."/>
            <person name="Cooke P."/>
            <person name="Dawoe T."/>
            <person name="Daza R."/>
            <person name="Decktor K."/>
            <person name="DeGray S."/>
            <person name="Dhargay N."/>
            <person name="Dooley K."/>
            <person name="Dooley K."/>
            <person name="Dorje P."/>
            <person name="Dorjee K."/>
            <person name="Dorris L."/>
            <person name="Duffey N."/>
            <person name="Dupes A."/>
            <person name="Egbiremolen O."/>
            <person name="Elong R."/>
            <person name="Falk J."/>
            <person name="Farina A."/>
            <person name="Faro S."/>
            <person name="Ferguson D."/>
            <person name="Ferreira P."/>
            <person name="Fisher S."/>
            <person name="FitzGerald M."/>
            <person name="Foley K."/>
            <person name="Foley C."/>
            <person name="Franke A."/>
            <person name="Friedrich D."/>
            <person name="Gage D."/>
            <person name="Garber M."/>
            <person name="Gearin G."/>
            <person name="Giannoukos G."/>
            <person name="Goode T."/>
            <person name="Goyette A."/>
            <person name="Graham J."/>
            <person name="Grandbois E."/>
            <person name="Gyaltsen K."/>
            <person name="Hafez N."/>
            <person name="Hagopian D."/>
            <person name="Hagos B."/>
            <person name="Hall J."/>
            <person name="Healy C."/>
            <person name="Hegarty R."/>
            <person name="Honan T."/>
            <person name="Horn A."/>
            <person name="Houde N."/>
            <person name="Hughes L."/>
            <person name="Hunnicutt L."/>
            <person name="Husby M."/>
            <person name="Jester B."/>
            <person name="Jones C."/>
            <person name="Kamat A."/>
            <person name="Kanga B."/>
            <person name="Kells C."/>
            <person name="Khazanovich D."/>
            <person name="Kieu A.C."/>
            <person name="Kisner P."/>
            <person name="Kumar M."/>
            <person name="Lance K."/>
            <person name="Landers T."/>
            <person name="Lara M."/>
            <person name="Lee W."/>
            <person name="Leger J.P."/>
            <person name="Lennon N."/>
            <person name="Leuper L."/>
            <person name="LeVine S."/>
            <person name="Liu J."/>
            <person name="Liu X."/>
            <person name="Lokyitsang Y."/>
            <person name="Lokyitsang T."/>
            <person name="Lui A."/>
            <person name="Macdonald J."/>
            <person name="Major J."/>
            <person name="Marabella R."/>
            <person name="Maru K."/>
            <person name="Matthews C."/>
            <person name="McDonough S."/>
            <person name="Mehta T."/>
            <person name="Meldrim J."/>
            <person name="Melnikov A."/>
            <person name="Meneus L."/>
            <person name="Mihalev A."/>
            <person name="Mihova T."/>
            <person name="Miller K."/>
            <person name="Mittelman R."/>
            <person name="Mlenga V."/>
            <person name="Mulrain L."/>
            <person name="Munson G."/>
            <person name="Navidi A."/>
            <person name="Naylor J."/>
            <person name="Nguyen T."/>
            <person name="Nguyen N."/>
            <person name="Nguyen C."/>
            <person name="Nguyen T."/>
            <person name="Nicol R."/>
            <person name="Norbu N."/>
            <person name="Norbu C."/>
            <person name="Novod N."/>
            <person name="Nyima T."/>
            <person name="Olandt P."/>
            <person name="O'Neill B."/>
            <person name="O'Neill K."/>
            <person name="Osman S."/>
            <person name="Oyono L."/>
            <person name="Patti C."/>
            <person name="Perrin D."/>
            <person name="Phunkhang P."/>
            <person name="Pierre F."/>
            <person name="Priest M."/>
            <person name="Rachupka A."/>
            <person name="Raghuraman S."/>
            <person name="Rameau R."/>
            <person name="Ray V."/>
            <person name="Raymond C."/>
            <person name="Rege F."/>
            <person name="Rise C."/>
            <person name="Rogers J."/>
            <person name="Rogov P."/>
            <person name="Sahalie J."/>
            <person name="Settipalli S."/>
            <person name="Sharpe T."/>
            <person name="Shea T."/>
            <person name="Sheehan M."/>
            <person name="Sherpa N."/>
            <person name="Shi J."/>
            <person name="Shih D."/>
            <person name="Sloan J."/>
            <person name="Smith C."/>
            <person name="Sparrow T."/>
            <person name="Stalker J."/>
            <person name="Stange-Thomann N."/>
            <person name="Stavropoulos S."/>
            <person name="Stone C."/>
            <person name="Stone S."/>
            <person name="Sykes S."/>
            <person name="Tchuinga P."/>
            <person name="Tenzing P."/>
            <person name="Tesfaye S."/>
            <person name="Thoulutsang D."/>
            <person name="Thoulutsang Y."/>
            <person name="Topham K."/>
            <person name="Topping I."/>
            <person name="Tsamla T."/>
            <person name="Vassiliev H."/>
            <person name="Venkataraman V."/>
            <person name="Vo A."/>
            <person name="Wangchuk T."/>
            <person name="Wangdi T."/>
            <person name="Weiand M."/>
            <person name="Wilkinson J."/>
            <person name="Wilson A."/>
            <person name="Yadav S."/>
            <person name="Yang S."/>
            <person name="Yang X."/>
            <person name="Young G."/>
            <person name="Yu Q."/>
            <person name="Zainoun J."/>
            <person name="Zembek L."/>
            <person name="Zimmer A."/>
            <person name="Lander E.S."/>
        </authorList>
    </citation>
    <scope>NUCLEOTIDE SEQUENCE [LARGE SCALE GENOMIC DNA]</scope>
    <source>
        <strain evidence="19">Boxer</strain>
    </source>
</reference>
<evidence type="ECO:0000256" key="14">
    <source>
        <dbReference type="ARBA" id="ARBA00023146"/>
    </source>
</evidence>
<name>A0A8C0TK37_CANLF</name>
<evidence type="ECO:0000256" key="5">
    <source>
        <dbReference type="ARBA" id="ARBA00022490"/>
    </source>
</evidence>
<evidence type="ECO:0000256" key="17">
    <source>
        <dbReference type="SAM" id="MobiDB-lite"/>
    </source>
</evidence>
<evidence type="ECO:0000313" key="19">
    <source>
        <dbReference type="Ensembl" id="ENSCAFP00000065603.2"/>
    </source>
</evidence>
<dbReference type="InterPro" id="IPR045864">
    <property type="entry name" value="aa-tRNA-synth_II/BPL/LPL"/>
</dbReference>
<evidence type="ECO:0000256" key="7">
    <source>
        <dbReference type="ARBA" id="ARBA00022598"/>
    </source>
</evidence>
<dbReference type="Ensembl" id="ENSCAFT00000063630.2">
    <property type="protein sequence ID" value="ENSCAFP00000065603.2"/>
    <property type="gene ID" value="ENSCAFG00000017096.5"/>
</dbReference>
<evidence type="ECO:0000256" key="1">
    <source>
        <dbReference type="ARBA" id="ARBA00004496"/>
    </source>
</evidence>
<evidence type="ECO:0000256" key="8">
    <source>
        <dbReference type="ARBA" id="ARBA00022723"/>
    </source>
</evidence>
<keyword evidence="10" id="KW-0067">ATP-binding</keyword>
<evidence type="ECO:0000256" key="13">
    <source>
        <dbReference type="ARBA" id="ARBA00022990"/>
    </source>
</evidence>
<dbReference type="EC" id="6.1.1.20" evidence="3"/>
<dbReference type="Pfam" id="PF18553">
    <property type="entry name" value="PheRS_DBD3"/>
    <property type="match status" value="1"/>
</dbReference>
<evidence type="ECO:0000256" key="15">
    <source>
        <dbReference type="ARBA" id="ARBA00030612"/>
    </source>
</evidence>
<evidence type="ECO:0000256" key="6">
    <source>
        <dbReference type="ARBA" id="ARBA00022553"/>
    </source>
</evidence>
<evidence type="ECO:0000259" key="18">
    <source>
        <dbReference type="PROSITE" id="PS50862"/>
    </source>
</evidence>
<evidence type="ECO:0000256" key="11">
    <source>
        <dbReference type="ARBA" id="ARBA00022842"/>
    </source>
</evidence>
<keyword evidence="8" id="KW-0479">Metal-binding</keyword>
<keyword evidence="12" id="KW-0648">Protein biosynthesis</keyword>
<dbReference type="InterPro" id="IPR006195">
    <property type="entry name" value="aa-tRNA-synth_II"/>
</dbReference>
<dbReference type="InterPro" id="IPR040724">
    <property type="entry name" value="PheRS_DBD1"/>
</dbReference>
<dbReference type="Gene3D" id="3.30.1370.240">
    <property type="match status" value="1"/>
</dbReference>
<dbReference type="OrthoDB" id="238316at2759"/>
<dbReference type="FunFam" id="1.10.10.2320:FF:000001">
    <property type="entry name" value="phenylalanine--tRNA ligase alpha subunit"/>
    <property type="match status" value="1"/>
</dbReference>
<reference evidence="20" key="2">
    <citation type="submission" date="2018-10" db="EMBL/GenBank/DDBJ databases">
        <title>De novo assembly of a Great Dane genome.</title>
        <authorList>
            <person name="Kidd J.M."/>
            <person name="Pendleton A.L."/>
            <person name="Shen F."/>
            <person name="Emery S."/>
        </authorList>
    </citation>
    <scope>NUCLEOTIDE SEQUENCE [LARGE SCALE GENOMIC DNA]</scope>
    <source>
        <strain evidence="20">Great Dane</strain>
    </source>
</reference>